<accession>A0AAN8WPH2</accession>
<evidence type="ECO:0000313" key="3">
    <source>
        <dbReference type="EMBL" id="KAK7069886.1"/>
    </source>
</evidence>
<feature type="coiled-coil region" evidence="1">
    <location>
        <begin position="47"/>
        <end position="91"/>
    </location>
</feature>
<dbReference type="Proteomes" id="UP001381693">
    <property type="component" value="Unassembled WGS sequence"/>
</dbReference>
<feature type="transmembrane region" description="Helical" evidence="2">
    <location>
        <begin position="6"/>
        <end position="28"/>
    </location>
</feature>
<reference evidence="3 4" key="1">
    <citation type="submission" date="2023-11" db="EMBL/GenBank/DDBJ databases">
        <title>Halocaridina rubra genome assembly.</title>
        <authorList>
            <person name="Smith C."/>
        </authorList>
    </citation>
    <scope>NUCLEOTIDE SEQUENCE [LARGE SCALE GENOMIC DNA]</scope>
    <source>
        <strain evidence="3">EP-1</strain>
        <tissue evidence="3">Whole</tissue>
    </source>
</reference>
<sequence>MADPMRIAHGVVVLLAVGAYSIMLIRGLNSQLTQHMYSHIEKELDKNPHMKKDYEEYKLQVEEQKRQQEQIKELEEQAKRIQEQISEMSKKQVPLKYVRMEGVNEIAIESQNNEAHLNLSKEEHAYKRIEL</sequence>
<evidence type="ECO:0000256" key="2">
    <source>
        <dbReference type="SAM" id="Phobius"/>
    </source>
</evidence>
<protein>
    <submittedName>
        <fullName evidence="3">Uncharacterized protein</fullName>
    </submittedName>
</protein>
<keyword evidence="2" id="KW-0812">Transmembrane</keyword>
<keyword evidence="1" id="KW-0175">Coiled coil</keyword>
<evidence type="ECO:0000313" key="4">
    <source>
        <dbReference type="Proteomes" id="UP001381693"/>
    </source>
</evidence>
<organism evidence="3 4">
    <name type="scientific">Halocaridina rubra</name>
    <name type="common">Hawaiian red shrimp</name>
    <dbReference type="NCBI Taxonomy" id="373956"/>
    <lineage>
        <taxon>Eukaryota</taxon>
        <taxon>Metazoa</taxon>
        <taxon>Ecdysozoa</taxon>
        <taxon>Arthropoda</taxon>
        <taxon>Crustacea</taxon>
        <taxon>Multicrustacea</taxon>
        <taxon>Malacostraca</taxon>
        <taxon>Eumalacostraca</taxon>
        <taxon>Eucarida</taxon>
        <taxon>Decapoda</taxon>
        <taxon>Pleocyemata</taxon>
        <taxon>Caridea</taxon>
        <taxon>Atyoidea</taxon>
        <taxon>Atyidae</taxon>
        <taxon>Halocaridina</taxon>
    </lineage>
</organism>
<evidence type="ECO:0000256" key="1">
    <source>
        <dbReference type="SAM" id="Coils"/>
    </source>
</evidence>
<proteinExistence type="predicted"/>
<keyword evidence="4" id="KW-1185">Reference proteome</keyword>
<dbReference type="AlphaFoldDB" id="A0AAN8WPH2"/>
<comment type="caution">
    <text evidence="3">The sequence shown here is derived from an EMBL/GenBank/DDBJ whole genome shotgun (WGS) entry which is preliminary data.</text>
</comment>
<keyword evidence="2" id="KW-1133">Transmembrane helix</keyword>
<gene>
    <name evidence="3" type="ORF">SK128_024922</name>
</gene>
<keyword evidence="2" id="KW-0472">Membrane</keyword>
<dbReference type="EMBL" id="JAXCGZ010015716">
    <property type="protein sequence ID" value="KAK7069886.1"/>
    <property type="molecule type" value="Genomic_DNA"/>
</dbReference>
<name>A0AAN8WPH2_HALRR</name>